<evidence type="ECO:0000313" key="2">
    <source>
        <dbReference type="EMBL" id="GJC86725.1"/>
    </source>
</evidence>
<reference evidence="2 3" key="1">
    <citation type="submission" date="2021-07" db="EMBL/GenBank/DDBJ databases">
        <title>Genome data of Colletotrichum spaethianum.</title>
        <authorList>
            <person name="Utami Y.D."/>
            <person name="Hiruma K."/>
        </authorList>
    </citation>
    <scope>NUCLEOTIDE SEQUENCE [LARGE SCALE GENOMIC DNA]</scope>
    <source>
        <strain evidence="2 3">MAFF 242679</strain>
    </source>
</reference>
<feature type="compositionally biased region" description="Basic and acidic residues" evidence="1">
    <location>
        <begin position="46"/>
        <end position="58"/>
    </location>
</feature>
<name>A0AA37LVB5_9PEZI</name>
<dbReference type="AlphaFoldDB" id="A0AA37LVB5"/>
<dbReference type="Proteomes" id="UP001055172">
    <property type="component" value="Unassembled WGS sequence"/>
</dbReference>
<dbReference type="EMBL" id="BPPX01000023">
    <property type="protein sequence ID" value="GJC86725.1"/>
    <property type="molecule type" value="Genomic_DNA"/>
</dbReference>
<keyword evidence="3" id="KW-1185">Reference proteome</keyword>
<feature type="region of interest" description="Disordered" evidence="1">
    <location>
        <begin position="37"/>
        <end position="58"/>
    </location>
</feature>
<sequence>MRGFENRLAGIVEESAGKAFNGPLDQLKRSVDDGIKRSLSHSETQTSKHQDNNVAKDTEIKNLRAEVDRLTKENLELEKWGQKKRPPSRHCKCSAIMPRAKPRRRPKELKELVRSSRLSFGVK</sequence>
<evidence type="ECO:0000256" key="1">
    <source>
        <dbReference type="SAM" id="MobiDB-lite"/>
    </source>
</evidence>
<proteinExistence type="predicted"/>
<comment type="caution">
    <text evidence="2">The sequence shown here is derived from an EMBL/GenBank/DDBJ whole genome shotgun (WGS) entry which is preliminary data.</text>
</comment>
<gene>
    <name evidence="2" type="ORF">ColLi_09563</name>
</gene>
<evidence type="ECO:0000313" key="3">
    <source>
        <dbReference type="Proteomes" id="UP001055172"/>
    </source>
</evidence>
<organism evidence="2 3">
    <name type="scientific">Colletotrichum liriopes</name>
    <dbReference type="NCBI Taxonomy" id="708192"/>
    <lineage>
        <taxon>Eukaryota</taxon>
        <taxon>Fungi</taxon>
        <taxon>Dikarya</taxon>
        <taxon>Ascomycota</taxon>
        <taxon>Pezizomycotina</taxon>
        <taxon>Sordariomycetes</taxon>
        <taxon>Hypocreomycetidae</taxon>
        <taxon>Glomerellales</taxon>
        <taxon>Glomerellaceae</taxon>
        <taxon>Colletotrichum</taxon>
        <taxon>Colletotrichum spaethianum species complex</taxon>
    </lineage>
</organism>
<accession>A0AA37LVB5</accession>
<protein>
    <submittedName>
        <fullName evidence="2">Uncharacterized protein</fullName>
    </submittedName>
</protein>